<dbReference type="InterPro" id="IPR026022">
    <property type="entry name" value="PhoU_dom"/>
</dbReference>
<dbReference type="PANTHER" id="PTHR42930:SF2">
    <property type="entry name" value="PHOU DOMAIN-CONTAINING PROTEIN"/>
    <property type="match status" value="1"/>
</dbReference>
<gene>
    <name evidence="3" type="ORF">GCM10007112_15130</name>
    <name evidence="2" type="ORF">Vsou_24060</name>
</gene>
<dbReference type="SMART" id="SM00966">
    <property type="entry name" value="SpoVT_AbrB"/>
    <property type="match status" value="1"/>
</dbReference>
<evidence type="ECO:0000313" key="2">
    <source>
        <dbReference type="EMBL" id="BDR93313.1"/>
    </source>
</evidence>
<proteinExistence type="predicted"/>
<reference evidence="3" key="2">
    <citation type="submission" date="2020-09" db="EMBL/GenBank/DDBJ databases">
        <authorList>
            <person name="Sun Q."/>
            <person name="Ohkuma M."/>
        </authorList>
    </citation>
    <scope>NUCLEOTIDE SEQUENCE</scope>
    <source>
        <strain evidence="3">JCM 11219</strain>
    </source>
</reference>
<reference evidence="2" key="4">
    <citation type="journal article" date="2023" name="Microbiol. Resour. Announc.">
        <title>Complete Genome Sequence of Vulcanisaeta souniana Strain IC-059, a Hyperthermophilic Archaeon Isolated from Hot Spring Water in Japan.</title>
        <authorList>
            <person name="Kato S."/>
            <person name="Itoh T."/>
            <person name="Wu L."/>
            <person name="Ma J."/>
            <person name="Ohkuma M."/>
        </authorList>
    </citation>
    <scope>NUCLEOTIDE SEQUENCE</scope>
    <source>
        <strain evidence="2">JCM 11219</strain>
    </source>
</reference>
<feature type="domain" description="SpoVT-AbrB" evidence="1">
    <location>
        <begin position="10"/>
        <end position="55"/>
    </location>
</feature>
<dbReference type="InterPro" id="IPR028366">
    <property type="entry name" value="PhoU"/>
</dbReference>
<dbReference type="Proteomes" id="UP001060771">
    <property type="component" value="Chromosome"/>
</dbReference>
<protein>
    <submittedName>
        <fullName evidence="3">Phosphate uptake regulator PhoU</fullName>
    </submittedName>
</protein>
<reference evidence="3" key="1">
    <citation type="journal article" date="2014" name="Int. J. Syst. Evol. Microbiol.">
        <title>Complete genome sequence of Corynebacterium casei LMG S-19264T (=DSM 44701T), isolated from a smear-ripened cheese.</title>
        <authorList>
            <consortium name="US DOE Joint Genome Institute (JGI-PGF)"/>
            <person name="Walter F."/>
            <person name="Albersmeier A."/>
            <person name="Kalinowski J."/>
            <person name="Ruckert C."/>
        </authorList>
    </citation>
    <scope>NUCLEOTIDE SEQUENCE</scope>
    <source>
        <strain evidence="3">JCM 11219</strain>
    </source>
</reference>
<dbReference type="GO" id="GO:0045936">
    <property type="term" value="P:negative regulation of phosphate metabolic process"/>
    <property type="evidence" value="ECO:0007669"/>
    <property type="project" value="InterPro"/>
</dbReference>
<evidence type="ECO:0000313" key="3">
    <source>
        <dbReference type="EMBL" id="GGI79121.1"/>
    </source>
</evidence>
<reference evidence="5" key="3">
    <citation type="submission" date="2022-09" db="EMBL/GenBank/DDBJ databases">
        <title>Complete genome sequence of Vulcanisaeta souniana.</title>
        <authorList>
            <person name="Kato S."/>
            <person name="Itoh T."/>
            <person name="Ohkuma M."/>
        </authorList>
    </citation>
    <scope>NUCLEOTIDE SEQUENCE [LARGE SCALE GENOMIC DNA]</scope>
    <source>
        <strain evidence="5">JCM 11219</strain>
    </source>
</reference>
<dbReference type="GO" id="GO:0003677">
    <property type="term" value="F:DNA binding"/>
    <property type="evidence" value="ECO:0007669"/>
    <property type="project" value="InterPro"/>
</dbReference>
<evidence type="ECO:0000313" key="5">
    <source>
        <dbReference type="Proteomes" id="UP001060771"/>
    </source>
</evidence>
<accession>A0A830E268</accession>
<dbReference type="Pfam" id="PF04014">
    <property type="entry name" value="MazE_antitoxin"/>
    <property type="match status" value="1"/>
</dbReference>
<evidence type="ECO:0000259" key="1">
    <source>
        <dbReference type="SMART" id="SM00966"/>
    </source>
</evidence>
<name>A0A830E268_9CREN</name>
<keyword evidence="5" id="KW-1185">Reference proteome</keyword>
<dbReference type="OrthoDB" id="40991at2157"/>
<dbReference type="Proteomes" id="UP000657075">
    <property type="component" value="Unassembled WGS sequence"/>
</dbReference>
<dbReference type="GeneID" id="76207947"/>
<evidence type="ECO:0000313" key="4">
    <source>
        <dbReference type="Proteomes" id="UP000657075"/>
    </source>
</evidence>
<dbReference type="SUPFAM" id="SSF109755">
    <property type="entry name" value="PhoU-like"/>
    <property type="match status" value="1"/>
</dbReference>
<sequence>MSSIYRRVIRIGEKSIGITLPRRWLDMLSVGIGDVVEISLVGKVIVVKPVTQAGGETNEVSISLSGAIDEATRVIIASYIEGYDNVEIIGQKDSIRRAFSNVENKLPGSLMLESDGSVLIKVATSESNVDLNEVINSMANILNSMFNKFIDYLGTGKEDSLKEVLELDDQMDKLYFLALRTIKKLSFRDPKRAIDDTIVVKNLEHAADALDRLSNAFMRVQATQCKREIGEKLRDVWTYIMKAVYAYLDNNINNALKVLLDRERMLNSMLELANMGCTGLSGLLTASIHEGQLIVALAADIAEAAFSRHVRSIAKPTRLVAGEELGGEE</sequence>
<dbReference type="EMBL" id="BMNM01000005">
    <property type="protein sequence ID" value="GGI79121.1"/>
    <property type="molecule type" value="Genomic_DNA"/>
</dbReference>
<dbReference type="InterPro" id="IPR037914">
    <property type="entry name" value="SpoVT-AbrB_sf"/>
</dbReference>
<dbReference type="InterPro" id="IPR007159">
    <property type="entry name" value="SpoVT-AbrB_dom"/>
</dbReference>
<dbReference type="RefSeq" id="WP_188603383.1">
    <property type="nucleotide sequence ID" value="NZ_AP026830.1"/>
</dbReference>
<dbReference type="InterPro" id="IPR038078">
    <property type="entry name" value="PhoU-like_sf"/>
</dbReference>
<dbReference type="Pfam" id="PF01895">
    <property type="entry name" value="PhoU"/>
    <property type="match status" value="1"/>
</dbReference>
<dbReference type="PANTHER" id="PTHR42930">
    <property type="entry name" value="PHOSPHATE-SPECIFIC TRANSPORT SYSTEM ACCESSORY PROTEIN PHOU"/>
    <property type="match status" value="1"/>
</dbReference>
<dbReference type="SUPFAM" id="SSF89447">
    <property type="entry name" value="AbrB/MazE/MraZ-like"/>
    <property type="match status" value="1"/>
</dbReference>
<dbReference type="Gene3D" id="1.20.58.220">
    <property type="entry name" value="Phosphate transport system protein phou homolog 2, domain 2"/>
    <property type="match status" value="1"/>
</dbReference>
<dbReference type="AlphaFoldDB" id="A0A830E268"/>
<organism evidence="3 4">
    <name type="scientific">Vulcanisaeta souniana JCM 11219</name>
    <dbReference type="NCBI Taxonomy" id="1293586"/>
    <lineage>
        <taxon>Archaea</taxon>
        <taxon>Thermoproteota</taxon>
        <taxon>Thermoprotei</taxon>
        <taxon>Thermoproteales</taxon>
        <taxon>Thermoproteaceae</taxon>
        <taxon>Vulcanisaeta</taxon>
    </lineage>
</organism>
<dbReference type="EMBL" id="AP026830">
    <property type="protein sequence ID" value="BDR93313.1"/>
    <property type="molecule type" value="Genomic_DNA"/>
</dbReference>
<dbReference type="GO" id="GO:0030643">
    <property type="term" value="P:intracellular phosphate ion homeostasis"/>
    <property type="evidence" value="ECO:0007669"/>
    <property type="project" value="InterPro"/>
</dbReference>